<evidence type="ECO:0000313" key="3">
    <source>
        <dbReference type="Proteomes" id="UP000649604"/>
    </source>
</evidence>
<dbReference type="PANTHER" id="PTHR42663">
    <property type="entry name" value="HYDROLASE C777.06C-RELATED-RELATED"/>
    <property type="match status" value="1"/>
</dbReference>
<dbReference type="PANTHER" id="PTHR42663:SF6">
    <property type="entry name" value="HYDROLASE C777.06C-RELATED"/>
    <property type="match status" value="1"/>
</dbReference>
<accession>A0A9D5JRW4</accession>
<proteinExistence type="predicted"/>
<dbReference type="InterPro" id="IPR036866">
    <property type="entry name" value="RibonucZ/Hydroxyglut_hydro"/>
</dbReference>
<organism evidence="2 3">
    <name type="scientific">candidate division KSB3 bacterium</name>
    <dbReference type="NCBI Taxonomy" id="2044937"/>
    <lineage>
        <taxon>Bacteria</taxon>
        <taxon>candidate division KSB3</taxon>
    </lineage>
</organism>
<dbReference type="Pfam" id="PF12706">
    <property type="entry name" value="Lactamase_B_2"/>
    <property type="match status" value="1"/>
</dbReference>
<dbReference type="Gene3D" id="3.60.15.10">
    <property type="entry name" value="Ribonuclease Z/Hydroxyacylglutathione hydrolase-like"/>
    <property type="match status" value="1"/>
</dbReference>
<feature type="domain" description="Metallo-beta-lactamase" evidence="1">
    <location>
        <begin position="58"/>
        <end position="253"/>
    </location>
</feature>
<protein>
    <submittedName>
        <fullName evidence="2">MBL fold metallo-hydrolase</fullName>
    </submittedName>
</protein>
<reference evidence="2" key="1">
    <citation type="submission" date="2019-11" db="EMBL/GenBank/DDBJ databases">
        <title>Microbial mats filling the niche in hypersaline microbial mats.</title>
        <authorList>
            <person name="Wong H.L."/>
            <person name="Macleod F.I."/>
            <person name="White R.A. III"/>
            <person name="Burns B.P."/>
        </authorList>
    </citation>
    <scope>NUCLEOTIDE SEQUENCE</scope>
    <source>
        <strain evidence="2">Rbin_158</strain>
    </source>
</reference>
<dbReference type="CDD" id="cd16279">
    <property type="entry name" value="metallo-hydrolase-like_MBL-fold"/>
    <property type="match status" value="1"/>
</dbReference>
<comment type="caution">
    <text evidence="2">The sequence shown here is derived from an EMBL/GenBank/DDBJ whole genome shotgun (WGS) entry which is preliminary data.</text>
</comment>
<dbReference type="InterPro" id="IPR001279">
    <property type="entry name" value="Metallo-B-lactamas"/>
</dbReference>
<dbReference type="Proteomes" id="UP000649604">
    <property type="component" value="Unassembled WGS sequence"/>
</dbReference>
<evidence type="ECO:0000313" key="2">
    <source>
        <dbReference type="EMBL" id="MBD3323124.1"/>
    </source>
</evidence>
<dbReference type="AlphaFoldDB" id="A0A9D5JRW4"/>
<dbReference type="SUPFAM" id="SSF56281">
    <property type="entry name" value="Metallo-hydrolase/oxidoreductase"/>
    <property type="match status" value="1"/>
</dbReference>
<dbReference type="SMART" id="SM00849">
    <property type="entry name" value="Lactamase_B"/>
    <property type="match status" value="1"/>
</dbReference>
<dbReference type="EMBL" id="WJJP01000027">
    <property type="protein sequence ID" value="MBD3323124.1"/>
    <property type="molecule type" value="Genomic_DNA"/>
</dbReference>
<evidence type="ECO:0000259" key="1">
    <source>
        <dbReference type="SMART" id="SM00849"/>
    </source>
</evidence>
<sequence>MRRLRCSAGWESWCLWCGGTFDNVNTLRFLGTGTSSGVPILGCDCETCRSDDPHDTRFRTSAYITTATGTQLLIDAGPDFRLQALKHDIRWLDGILITHTHNDHIGGLDELRQLNFLMKRPLDIYGNELTLAEIQSRFRYIFTLTQEGGGKPQLELHRVEAQRAFAINGQTILPLEVFHGVIPILGFQIGDLSYITDASFLPPNTLEALKHTKILVLNALRFRYHPTHFTLEQSLEIIRQIQPDTAYLVHMTHDIKHAEVEHSLPPNVHLAYDDLAITF</sequence>
<gene>
    <name evidence="2" type="ORF">GF339_00985</name>
</gene>
<name>A0A9D5JRW4_9BACT</name>